<dbReference type="AlphaFoldDB" id="A0A928Z6U8"/>
<protein>
    <submittedName>
        <fullName evidence="2">Uncharacterized protein</fullName>
    </submittedName>
</protein>
<keyword evidence="3" id="KW-1185">Reference proteome</keyword>
<feature type="transmembrane region" description="Helical" evidence="1">
    <location>
        <begin position="7"/>
        <end position="25"/>
    </location>
</feature>
<organism evidence="2 3">
    <name type="scientific">Romeriopsis navalis LEGE 11480</name>
    <dbReference type="NCBI Taxonomy" id="2777977"/>
    <lineage>
        <taxon>Bacteria</taxon>
        <taxon>Bacillati</taxon>
        <taxon>Cyanobacteriota</taxon>
        <taxon>Cyanophyceae</taxon>
        <taxon>Leptolyngbyales</taxon>
        <taxon>Leptolyngbyaceae</taxon>
        <taxon>Romeriopsis</taxon>
        <taxon>Romeriopsis navalis</taxon>
    </lineage>
</organism>
<dbReference type="Proteomes" id="UP000625316">
    <property type="component" value="Unassembled WGS sequence"/>
</dbReference>
<keyword evidence="1" id="KW-0472">Membrane</keyword>
<accession>A0A928Z6U8</accession>
<proteinExistence type="predicted"/>
<evidence type="ECO:0000313" key="3">
    <source>
        <dbReference type="Proteomes" id="UP000625316"/>
    </source>
</evidence>
<dbReference type="EMBL" id="JADEXQ010000143">
    <property type="protein sequence ID" value="MBE9033018.1"/>
    <property type="molecule type" value="Genomic_DNA"/>
</dbReference>
<comment type="caution">
    <text evidence="2">The sequence shown here is derived from an EMBL/GenBank/DDBJ whole genome shotgun (WGS) entry which is preliminary data.</text>
</comment>
<reference evidence="2" key="1">
    <citation type="submission" date="2020-10" db="EMBL/GenBank/DDBJ databases">
        <authorList>
            <person name="Castelo-Branco R."/>
            <person name="Eusebio N."/>
            <person name="Adriana R."/>
            <person name="Vieira A."/>
            <person name="Brugerolle De Fraissinette N."/>
            <person name="Rezende De Castro R."/>
            <person name="Schneider M.P."/>
            <person name="Vasconcelos V."/>
            <person name="Leao P.N."/>
        </authorList>
    </citation>
    <scope>NUCLEOTIDE SEQUENCE</scope>
    <source>
        <strain evidence="2">LEGE 11480</strain>
    </source>
</reference>
<evidence type="ECO:0000256" key="1">
    <source>
        <dbReference type="SAM" id="Phobius"/>
    </source>
</evidence>
<evidence type="ECO:0000313" key="2">
    <source>
        <dbReference type="EMBL" id="MBE9033018.1"/>
    </source>
</evidence>
<keyword evidence="1" id="KW-0812">Transmembrane</keyword>
<gene>
    <name evidence="2" type="ORF">IQ266_25100</name>
</gene>
<sequence length="156" mass="16832">MKNRINLTGYLPLGVCMLIAGGLIVPRLPTILGHAQGLRGMVDPLAAQESRAKAADQLAQQHYKSGCQMLITHNAQGKPVFASIPIGQPAINAATRLPFADMTVFCDHTGTTVLVKDGIFHPDTVAFARDRTVIHAAMQRYQGVQYEAPVAVTQEK</sequence>
<name>A0A928Z6U8_9CYAN</name>
<dbReference type="RefSeq" id="WP_264327832.1">
    <property type="nucleotide sequence ID" value="NZ_JADEXQ010000143.1"/>
</dbReference>
<keyword evidence="1" id="KW-1133">Transmembrane helix</keyword>